<feature type="transmembrane region" description="Helical" evidence="10">
    <location>
        <begin position="60"/>
        <end position="84"/>
    </location>
</feature>
<dbReference type="GO" id="GO:0050136">
    <property type="term" value="F:NADH dehydrogenase (quinone) (non-electrogenic) activity"/>
    <property type="evidence" value="ECO:0007669"/>
    <property type="project" value="UniProtKB-UniRule"/>
</dbReference>
<protein>
    <recommendedName>
        <fullName evidence="10">NADH-quinone oxidoreductase subunit K</fullName>
        <ecNumber evidence="10">7.1.1.-</ecNumber>
    </recommendedName>
    <alternativeName>
        <fullName evidence="10">NADH dehydrogenase I subunit K</fullName>
    </alternativeName>
    <alternativeName>
        <fullName evidence="10">NDH-1 subunit K</fullName>
    </alternativeName>
</protein>
<keyword evidence="5 10" id="KW-0812">Transmembrane</keyword>
<accession>A0A150XI81</accession>
<dbReference type="GO" id="GO:0005886">
    <property type="term" value="C:plasma membrane"/>
    <property type="evidence" value="ECO:0007669"/>
    <property type="project" value="UniProtKB-SubCell"/>
</dbReference>
<dbReference type="STRING" id="333140.AWW68_06350"/>
<evidence type="ECO:0000256" key="3">
    <source>
        <dbReference type="ARBA" id="ARBA00010519"/>
    </source>
</evidence>
<evidence type="ECO:0000256" key="5">
    <source>
        <dbReference type="ARBA" id="ARBA00022692"/>
    </source>
</evidence>
<dbReference type="InterPro" id="IPR001133">
    <property type="entry name" value="NADH_UbQ_OxRdtase_chain4L/K"/>
</dbReference>
<dbReference type="PANTHER" id="PTHR11434">
    <property type="entry name" value="NADH-UBIQUINONE OXIDOREDUCTASE SUBUNIT ND4L"/>
    <property type="match status" value="1"/>
</dbReference>
<keyword evidence="10" id="KW-0520">NAD</keyword>
<dbReference type="InterPro" id="IPR039428">
    <property type="entry name" value="NUOK/Mnh_C1-like"/>
</dbReference>
<gene>
    <name evidence="10" type="primary">nuoK</name>
    <name evidence="11" type="ORF">AWW68_06350</name>
</gene>
<comment type="similarity">
    <text evidence="3 10">Belongs to the complex I subunit 4L family.</text>
</comment>
<keyword evidence="10" id="KW-1003">Cell membrane</keyword>
<keyword evidence="12" id="KW-1185">Reference proteome</keyword>
<sequence>MLLNTMLLLGALMFCVGLFVVFTRKNAIMVLIGIELMLNSANLNLVTFSRFDPQALQGQIFSLFVITIAAAEAAVALAIVVKVYKYFKTSDLDKINSMKG</sequence>
<comment type="function">
    <text evidence="1">NDH-1 shuttles electrons from NADH, via FMN and iron-sulfur (Fe-S) centers, to quinones in the respiratory chain. The immediate electron acceptor for the enzyme in this species is believed to be ubiquinone. Couples the redox reaction to proton translocation (for every two electrons transferred, four hydrogen ions are translocated across the cytoplasmic membrane), and thus conserves the redox energy in a proton gradient.</text>
</comment>
<keyword evidence="4 10" id="KW-0813">Transport</keyword>
<evidence type="ECO:0000256" key="2">
    <source>
        <dbReference type="ARBA" id="ARBA00004141"/>
    </source>
</evidence>
<keyword evidence="6 10" id="KW-0874">Quinone</keyword>
<dbReference type="FunFam" id="1.10.287.3510:FF:000001">
    <property type="entry name" value="NADH-quinone oxidoreductase subunit K"/>
    <property type="match status" value="1"/>
</dbReference>
<dbReference type="EC" id="7.1.1.-" evidence="10"/>
<comment type="subcellular location">
    <subcellularLocation>
        <location evidence="10">Cell membrane</location>
        <topology evidence="10">Multi-pass membrane protein</topology>
    </subcellularLocation>
    <subcellularLocation>
        <location evidence="2">Membrane</location>
        <topology evidence="2">Multi-pass membrane protein</topology>
    </subcellularLocation>
</comment>
<feature type="transmembrane region" description="Helical" evidence="10">
    <location>
        <begin position="6"/>
        <end position="22"/>
    </location>
</feature>
<evidence type="ECO:0000256" key="7">
    <source>
        <dbReference type="ARBA" id="ARBA00022967"/>
    </source>
</evidence>
<evidence type="ECO:0000256" key="10">
    <source>
        <dbReference type="HAMAP-Rule" id="MF_01456"/>
    </source>
</evidence>
<evidence type="ECO:0000313" key="12">
    <source>
        <dbReference type="Proteomes" id="UP000075606"/>
    </source>
</evidence>
<evidence type="ECO:0000313" key="11">
    <source>
        <dbReference type="EMBL" id="KYG78383.1"/>
    </source>
</evidence>
<organism evidence="11 12">
    <name type="scientific">Roseivirga spongicola</name>
    <dbReference type="NCBI Taxonomy" id="333140"/>
    <lineage>
        <taxon>Bacteria</taxon>
        <taxon>Pseudomonadati</taxon>
        <taxon>Bacteroidota</taxon>
        <taxon>Cytophagia</taxon>
        <taxon>Cytophagales</taxon>
        <taxon>Roseivirgaceae</taxon>
        <taxon>Roseivirga</taxon>
    </lineage>
</organism>
<dbReference type="Pfam" id="PF00420">
    <property type="entry name" value="Oxidored_q2"/>
    <property type="match status" value="1"/>
</dbReference>
<dbReference type="AlphaFoldDB" id="A0A150XI81"/>
<dbReference type="Gene3D" id="1.10.287.3510">
    <property type="match status" value="1"/>
</dbReference>
<dbReference type="PANTHER" id="PTHR11434:SF16">
    <property type="entry name" value="NADH-UBIQUINONE OXIDOREDUCTASE CHAIN 4L"/>
    <property type="match status" value="1"/>
</dbReference>
<keyword evidence="8 10" id="KW-1133">Transmembrane helix</keyword>
<evidence type="ECO:0000256" key="9">
    <source>
        <dbReference type="ARBA" id="ARBA00023136"/>
    </source>
</evidence>
<comment type="caution">
    <text evidence="11">The sequence shown here is derived from an EMBL/GenBank/DDBJ whole genome shotgun (WGS) entry which is preliminary data.</text>
</comment>
<keyword evidence="9 10" id="KW-0472">Membrane</keyword>
<name>A0A150XI81_9BACT</name>
<evidence type="ECO:0000256" key="1">
    <source>
        <dbReference type="ARBA" id="ARBA00002378"/>
    </source>
</evidence>
<comment type="function">
    <text evidence="10">NDH-1 shuttles electrons from NADH, via FMN and iron-sulfur (Fe-S) centers, to quinones in the respiratory chain. The immediate electron acceptor for the enzyme in this species is believed to be a menaquinone. Couples the redox reaction to proton translocation (for every two electrons transferred, four hydrogen ions are translocated across the cytoplasmic membrane), and thus conserves the redox energy in a proton gradient.</text>
</comment>
<proteinExistence type="inferred from homology"/>
<dbReference type="GO" id="GO:0048038">
    <property type="term" value="F:quinone binding"/>
    <property type="evidence" value="ECO:0007669"/>
    <property type="project" value="UniProtKB-KW"/>
</dbReference>
<evidence type="ECO:0000256" key="8">
    <source>
        <dbReference type="ARBA" id="ARBA00022989"/>
    </source>
</evidence>
<comment type="subunit">
    <text evidence="10">NDH-1 is composed of 14 different subunits. Subunits NuoA, H, J, K, L, M, N constitute the membrane sector of the complex.</text>
</comment>
<evidence type="ECO:0000256" key="6">
    <source>
        <dbReference type="ARBA" id="ARBA00022719"/>
    </source>
</evidence>
<dbReference type="NCBIfam" id="NF004320">
    <property type="entry name" value="PRK05715.1-2"/>
    <property type="match status" value="1"/>
</dbReference>
<dbReference type="GO" id="GO:0042773">
    <property type="term" value="P:ATP synthesis coupled electron transport"/>
    <property type="evidence" value="ECO:0007669"/>
    <property type="project" value="InterPro"/>
</dbReference>
<reference evidence="11 12" key="1">
    <citation type="submission" date="2016-01" db="EMBL/GenBank/DDBJ databases">
        <title>Genome sequencing of Roseivirga spongicola UST030701-084.</title>
        <authorList>
            <person name="Selvaratnam C."/>
            <person name="Thevarajoo S."/>
            <person name="Goh K.M."/>
            <person name="Ee R."/>
            <person name="Chan K.-G."/>
            <person name="Chong C.S."/>
        </authorList>
    </citation>
    <scope>NUCLEOTIDE SEQUENCE [LARGE SCALE GENOMIC DNA]</scope>
    <source>
        <strain evidence="11 12">UST030701-084</strain>
    </source>
</reference>
<dbReference type="HAMAP" id="MF_01456">
    <property type="entry name" value="NDH1_NuoK"/>
    <property type="match status" value="1"/>
</dbReference>
<dbReference type="OrthoDB" id="9810120at2"/>
<dbReference type="EMBL" id="LRPC01000001">
    <property type="protein sequence ID" value="KYG78383.1"/>
    <property type="molecule type" value="Genomic_DNA"/>
</dbReference>
<keyword evidence="7 10" id="KW-1278">Translocase</keyword>
<dbReference type="Proteomes" id="UP000075606">
    <property type="component" value="Unassembled WGS sequence"/>
</dbReference>
<feature type="transmembrane region" description="Helical" evidence="10">
    <location>
        <begin position="29"/>
        <end position="48"/>
    </location>
</feature>
<dbReference type="GO" id="GO:0030964">
    <property type="term" value="C:NADH dehydrogenase complex"/>
    <property type="evidence" value="ECO:0007669"/>
    <property type="project" value="TreeGrafter"/>
</dbReference>
<comment type="catalytic activity">
    <reaction evidence="10">
        <text>a quinone + NADH + 5 H(+)(in) = a quinol + NAD(+) + 4 H(+)(out)</text>
        <dbReference type="Rhea" id="RHEA:57888"/>
        <dbReference type="ChEBI" id="CHEBI:15378"/>
        <dbReference type="ChEBI" id="CHEBI:24646"/>
        <dbReference type="ChEBI" id="CHEBI:57540"/>
        <dbReference type="ChEBI" id="CHEBI:57945"/>
        <dbReference type="ChEBI" id="CHEBI:132124"/>
    </reaction>
</comment>
<evidence type="ECO:0000256" key="4">
    <source>
        <dbReference type="ARBA" id="ARBA00022448"/>
    </source>
</evidence>